<dbReference type="InterPro" id="IPR035093">
    <property type="entry name" value="RelE/ParE_toxin_dom_sf"/>
</dbReference>
<reference evidence="1 2" key="1">
    <citation type="submission" date="2013-04" db="EMBL/GenBank/DDBJ databases">
        <title>The Genome Sequence of Parabacteroides gordonii DSM 23371.</title>
        <authorList>
            <consortium name="The Broad Institute Genomics Platform"/>
            <person name="Earl A."/>
            <person name="Ward D."/>
            <person name="Feldgarden M."/>
            <person name="Gevers D."/>
            <person name="Martens E."/>
            <person name="Sakamoto M."/>
            <person name="Benno Y."/>
            <person name="Suzuki N."/>
            <person name="Matsunaga N."/>
            <person name="Koshihara K."/>
            <person name="Seki M."/>
            <person name="Komiya H."/>
            <person name="Walker B."/>
            <person name="Young S."/>
            <person name="Zeng Q."/>
            <person name="Gargeya S."/>
            <person name="Fitzgerald M."/>
            <person name="Haas B."/>
            <person name="Abouelleil A."/>
            <person name="Allen A.W."/>
            <person name="Alvarado L."/>
            <person name="Arachchi H.M."/>
            <person name="Berlin A.M."/>
            <person name="Chapman S.B."/>
            <person name="Gainer-Dewar J."/>
            <person name="Goldberg J."/>
            <person name="Griggs A."/>
            <person name="Gujja S."/>
            <person name="Hansen M."/>
            <person name="Howarth C."/>
            <person name="Imamovic A."/>
            <person name="Ireland A."/>
            <person name="Larimer J."/>
            <person name="McCowan C."/>
            <person name="Murphy C."/>
            <person name="Pearson M."/>
            <person name="Poon T.W."/>
            <person name="Priest M."/>
            <person name="Roberts A."/>
            <person name="Saif S."/>
            <person name="Shea T."/>
            <person name="Sisk P."/>
            <person name="Sykes S."/>
            <person name="Wortman J."/>
            <person name="Nusbaum C."/>
            <person name="Birren B."/>
        </authorList>
    </citation>
    <scope>NUCLEOTIDE SEQUENCE [LARGE SCALE GENOMIC DNA]</scope>
    <source>
        <strain evidence="1 2">MS-1</strain>
    </source>
</reference>
<evidence type="ECO:0008006" key="3">
    <source>
        <dbReference type="Google" id="ProtNLM"/>
    </source>
</evidence>
<dbReference type="HOGENOM" id="CLU_147162_8_3_10"/>
<dbReference type="Proteomes" id="UP000033035">
    <property type="component" value="Unassembled WGS sequence"/>
</dbReference>
<gene>
    <name evidence="1" type="ORF">HMPREF1536_02832</name>
</gene>
<dbReference type="RefSeq" id="WP_028729623.1">
    <property type="nucleotide sequence ID" value="NZ_KE386764.1"/>
</dbReference>
<dbReference type="STRING" id="1203610.HMPREF1536_02832"/>
<proteinExistence type="predicted"/>
<dbReference type="Gene3D" id="3.30.2310.20">
    <property type="entry name" value="RelE-like"/>
    <property type="match status" value="1"/>
</dbReference>
<dbReference type="PATRIC" id="fig|1203610.3.peg.2894"/>
<comment type="caution">
    <text evidence="1">The sequence shown here is derived from an EMBL/GenBank/DDBJ whole genome shotgun (WGS) entry which is preliminary data.</text>
</comment>
<evidence type="ECO:0000313" key="2">
    <source>
        <dbReference type="Proteomes" id="UP000033035"/>
    </source>
</evidence>
<organism evidence="1 2">
    <name type="scientific">Parabacteroides gordonii MS-1 = DSM 23371</name>
    <dbReference type="NCBI Taxonomy" id="1203610"/>
    <lineage>
        <taxon>Bacteria</taxon>
        <taxon>Pseudomonadati</taxon>
        <taxon>Bacteroidota</taxon>
        <taxon>Bacteroidia</taxon>
        <taxon>Bacteroidales</taxon>
        <taxon>Tannerellaceae</taxon>
        <taxon>Parabacteroides</taxon>
    </lineage>
</organism>
<sequence length="111" mass="13168">MEIIWTDFAKESVLNLLLFIRKCWGDTIAATAWGNIQKDIALLESFPEIGQVYLANKPLDIVIRELVVNKKNKIYYYIRNDKVYIVMAWDTRTNPKTLKRLLLHFFQINNY</sequence>
<evidence type="ECO:0000313" key="1">
    <source>
        <dbReference type="EMBL" id="KKB55363.1"/>
    </source>
</evidence>
<accession>A0A0F5JCA3</accession>
<dbReference type="EMBL" id="AQHW01000015">
    <property type="protein sequence ID" value="KKB55363.1"/>
    <property type="molecule type" value="Genomic_DNA"/>
</dbReference>
<dbReference type="AlphaFoldDB" id="A0A0F5JCA3"/>
<protein>
    <recommendedName>
        <fullName evidence="3">RelE/StbE family addiction module toxin</fullName>
    </recommendedName>
</protein>
<name>A0A0F5JCA3_9BACT</name>
<keyword evidence="2" id="KW-1185">Reference proteome</keyword>